<dbReference type="Pfam" id="PF24425">
    <property type="entry name" value="Ig_GP210_15th"/>
    <property type="match status" value="1"/>
</dbReference>
<reference evidence="4 5" key="1">
    <citation type="journal article" date="2020" name="Mol. Plant">
        <title>The Chromosome-Based Rubber Tree Genome Provides New Insights into Spurge Genome Evolution and Rubber Biosynthesis.</title>
        <authorList>
            <person name="Liu J."/>
            <person name="Shi C."/>
            <person name="Shi C.C."/>
            <person name="Li W."/>
            <person name="Zhang Q.J."/>
            <person name="Zhang Y."/>
            <person name="Li K."/>
            <person name="Lu H.F."/>
            <person name="Shi C."/>
            <person name="Zhu S.T."/>
            <person name="Xiao Z.Y."/>
            <person name="Nan H."/>
            <person name="Yue Y."/>
            <person name="Zhu X.G."/>
            <person name="Wu Y."/>
            <person name="Hong X.N."/>
            <person name="Fan G.Y."/>
            <person name="Tong Y."/>
            <person name="Zhang D."/>
            <person name="Mao C.L."/>
            <person name="Liu Y.L."/>
            <person name="Hao S.J."/>
            <person name="Liu W.Q."/>
            <person name="Lv M.Q."/>
            <person name="Zhang H.B."/>
            <person name="Liu Y."/>
            <person name="Hu-Tang G.R."/>
            <person name="Wang J.P."/>
            <person name="Wang J.H."/>
            <person name="Sun Y.H."/>
            <person name="Ni S.B."/>
            <person name="Chen W.B."/>
            <person name="Zhang X.C."/>
            <person name="Jiao Y.N."/>
            <person name="Eichler E.E."/>
            <person name="Li G.H."/>
            <person name="Liu X."/>
            <person name="Gao L.Z."/>
        </authorList>
    </citation>
    <scope>NUCLEOTIDE SEQUENCE [LARGE SCALE GENOMIC DNA]</scope>
    <source>
        <strain evidence="5">cv. GT1</strain>
        <tissue evidence="4">Leaf</tissue>
    </source>
</reference>
<keyword evidence="5" id="KW-1185">Reference proteome</keyword>
<dbReference type="PANTHER" id="PTHR23019">
    <property type="entry name" value="NUCLEAR PORE MEMBRANE GLYCOPROTEIN GP210-RELATED"/>
    <property type="match status" value="1"/>
</dbReference>
<feature type="region of interest" description="Disordered" evidence="1">
    <location>
        <begin position="252"/>
        <end position="287"/>
    </location>
</feature>
<feature type="domain" description="Nuclear pore complex protein GP210 C-terminal Ig-like" evidence="3">
    <location>
        <begin position="137"/>
        <end position="210"/>
    </location>
</feature>
<evidence type="ECO:0000259" key="3">
    <source>
        <dbReference type="Pfam" id="PF24427"/>
    </source>
</evidence>
<evidence type="ECO:0000313" key="4">
    <source>
        <dbReference type="EMBL" id="KAF2308463.1"/>
    </source>
</evidence>
<dbReference type="EMBL" id="JAAGAX010000007">
    <property type="protein sequence ID" value="KAF2308463.1"/>
    <property type="molecule type" value="Genomic_DNA"/>
</dbReference>
<protein>
    <submittedName>
        <fullName evidence="4">Uncharacterized protein</fullName>
    </submittedName>
</protein>
<evidence type="ECO:0000259" key="2">
    <source>
        <dbReference type="Pfam" id="PF24425"/>
    </source>
</evidence>
<dbReference type="Pfam" id="PF24427">
    <property type="entry name" value="Ig_GP210_16th"/>
    <property type="match status" value="1"/>
</dbReference>
<dbReference type="PANTHER" id="PTHR23019:SF0">
    <property type="entry name" value="NUCLEAR PORE MEMBRANE GLYCOPROTEIN 210"/>
    <property type="match status" value="1"/>
</dbReference>
<feature type="domain" description="Nuclear pore complex protein GP210 Ig-like" evidence="2">
    <location>
        <begin position="36"/>
        <end position="125"/>
    </location>
</feature>
<accession>A0A6A6M7T1</accession>
<comment type="caution">
    <text evidence="4">The sequence shown here is derived from an EMBL/GenBank/DDBJ whole genome shotgun (WGS) entry which is preliminary data.</text>
</comment>
<evidence type="ECO:0000313" key="5">
    <source>
        <dbReference type="Proteomes" id="UP000467840"/>
    </source>
</evidence>
<dbReference type="Proteomes" id="UP000467840">
    <property type="component" value="Chromosome 17"/>
</dbReference>
<proteinExistence type="predicted"/>
<name>A0A6A6M7T1_HEVBR</name>
<feature type="compositionally biased region" description="Polar residues" evidence="1">
    <location>
        <begin position="252"/>
        <end position="282"/>
    </location>
</feature>
<organism evidence="4 5">
    <name type="scientific">Hevea brasiliensis</name>
    <name type="common">Para rubber tree</name>
    <name type="synonym">Siphonia brasiliensis</name>
    <dbReference type="NCBI Taxonomy" id="3981"/>
    <lineage>
        <taxon>Eukaryota</taxon>
        <taxon>Viridiplantae</taxon>
        <taxon>Streptophyta</taxon>
        <taxon>Embryophyta</taxon>
        <taxon>Tracheophyta</taxon>
        <taxon>Spermatophyta</taxon>
        <taxon>Magnoliopsida</taxon>
        <taxon>eudicotyledons</taxon>
        <taxon>Gunneridae</taxon>
        <taxon>Pentapetalae</taxon>
        <taxon>rosids</taxon>
        <taxon>fabids</taxon>
        <taxon>Malpighiales</taxon>
        <taxon>Euphorbiaceae</taxon>
        <taxon>Crotonoideae</taxon>
        <taxon>Micrandreae</taxon>
        <taxon>Hevea</taxon>
    </lineage>
</organism>
<dbReference type="InterPro" id="IPR045197">
    <property type="entry name" value="NUP210-like"/>
</dbReference>
<dbReference type="InterPro" id="IPR056233">
    <property type="entry name" value="Ig_GP210_16th"/>
</dbReference>
<dbReference type="InterPro" id="IPR056232">
    <property type="entry name" value="Ig_GP210_15th"/>
</dbReference>
<sequence>MSDAPPRAGEWDSGRSLFRRVSLTRRSSGEWIFWVSDPHQKFDAVKNGKEMSYDCKVDPPFVGYAKPWMDLDTGNSYCLFFPYSPEHLERSIPRMKDMRPYISVSINASLKEANHVSGSASALFIGGFSILEMDKSLMQLNLTPDSNKTIITSWVIQDFIKISPIHKEDFGLGGRADYEVKVLKAKRFKDKIIIALPANSQRVEIDVNYEPDAGDASKTIFKSSIFNGSWVFSCGTGNDIYFQKFHSDVQQNSPYPTPATPSITAPLTPERSSPILNEQSPRTPQPFVDYVRRTIDETPYYKQESRRFDPQRTY</sequence>
<gene>
    <name evidence="4" type="ORF">GH714_009804</name>
</gene>
<dbReference type="AlphaFoldDB" id="A0A6A6M7T1"/>
<evidence type="ECO:0000256" key="1">
    <source>
        <dbReference type="SAM" id="MobiDB-lite"/>
    </source>
</evidence>